<organism evidence="4 5">
    <name type="scientific">Microtetraspora malaysiensis</name>
    <dbReference type="NCBI Taxonomy" id="161358"/>
    <lineage>
        <taxon>Bacteria</taxon>
        <taxon>Bacillati</taxon>
        <taxon>Actinomycetota</taxon>
        <taxon>Actinomycetes</taxon>
        <taxon>Streptosporangiales</taxon>
        <taxon>Streptosporangiaceae</taxon>
        <taxon>Microtetraspora</taxon>
    </lineage>
</organism>
<feature type="region of interest" description="Disordered" evidence="2">
    <location>
        <begin position="634"/>
        <end position="656"/>
    </location>
</feature>
<protein>
    <submittedName>
        <fullName evidence="4">DUF222 domain-containing protein</fullName>
    </submittedName>
</protein>
<feature type="compositionally biased region" description="Low complexity" evidence="2">
    <location>
        <begin position="374"/>
        <end position="383"/>
    </location>
</feature>
<feature type="compositionally biased region" description="Pro residues" evidence="2">
    <location>
        <begin position="473"/>
        <end position="489"/>
    </location>
</feature>
<feature type="region of interest" description="Disordered" evidence="2">
    <location>
        <begin position="462"/>
        <end position="542"/>
    </location>
</feature>
<accession>A0ABW6T1R7</accession>
<dbReference type="Pfam" id="PF02720">
    <property type="entry name" value="DUF222"/>
    <property type="match status" value="1"/>
</dbReference>
<feature type="region of interest" description="Disordered" evidence="2">
    <location>
        <begin position="708"/>
        <end position="755"/>
    </location>
</feature>
<dbReference type="Proteomes" id="UP001602013">
    <property type="component" value="Unassembled WGS sequence"/>
</dbReference>
<dbReference type="Pfam" id="PF01844">
    <property type="entry name" value="HNH"/>
    <property type="match status" value="1"/>
</dbReference>
<evidence type="ECO:0000313" key="4">
    <source>
        <dbReference type="EMBL" id="MFF3671210.1"/>
    </source>
</evidence>
<gene>
    <name evidence="4" type="ORF">ACFYXI_37070</name>
</gene>
<dbReference type="CDD" id="cd00085">
    <property type="entry name" value="HNHc"/>
    <property type="match status" value="1"/>
</dbReference>
<feature type="domain" description="HNH nuclease" evidence="3">
    <location>
        <begin position="618"/>
        <end position="670"/>
    </location>
</feature>
<name>A0ABW6T1R7_9ACTN</name>
<evidence type="ECO:0000313" key="5">
    <source>
        <dbReference type="Proteomes" id="UP001602013"/>
    </source>
</evidence>
<comment type="similarity">
    <text evidence="1">Belongs to the Rv1128c/1148c/1588c/1702c/1945/3466 family.</text>
</comment>
<dbReference type="RefSeq" id="WP_387417407.1">
    <property type="nucleotide sequence ID" value="NZ_JBIASD010000042.1"/>
</dbReference>
<sequence length="755" mass="79220">MAPGVELAAVLAEIDIARLDGYDAVTVMQAYARLEAHVQARKAVVMAEVGLYEISASGMAKMSEPDNNSPDEIRAALRLTRRAAEREYGIAYDLKVRLPAVRDALSAGLIDKARAVVFCDWLEDVPVELARAVAAHLLPKAGKWTTSELREKIKKLLIAADPAWARRKYERAVQQRRVIGVRHADGSASIMGQQLPVDQAAAAIARVDAIAVRAKRSGLPAPIDHVRADVFLGLLDGSMSGLDDDAIIAVLFEEAARKAAGDEDDHDDQLSDNPFGTVDLDDTGDAEAAAEDATALHTGSGDPDGAPGDIDGDASQARTADPTDNDDDLGDTGPDPGPTPGAGPGSAPSSGDGGPVGPASGTGAEGGSSGPGAGPTRTTAVGTNVEGGRAGPVGFAAGELRVQVSTLMHLGDLPGELAGWGPIHAQLARRLAKRQISGEWRFAVCDEEGRLLYAGITRRRPRGWARPAGWPRRPVPGPAPGPGLPPGLGLPPALSSPPGDGDGTDPAGAAGTGVTPARTSAAGQEKDDRPSDDRPSRDLRARSGSLRRRGIVELQLPLPLLRALCADIYAQGGWAGVIADIMRQYDEAVDEAADHARGSVTGRRIAAGDERRRFPKAGLRRRIEVRDRVCSHPGCRTPATRSEMDHTRQHANGGPTTDSNLAAACAHDHDLRDNGWQVVQTSSGHLTWISRTGHSYPVQPPPIIEPMPEPFAPNSWPQTETDLHEVDEVPAPAPTAGAESVGSDPPPDPAHDMPP</sequence>
<evidence type="ECO:0000256" key="2">
    <source>
        <dbReference type="SAM" id="MobiDB-lite"/>
    </source>
</evidence>
<dbReference type="EMBL" id="JBIASD010000042">
    <property type="protein sequence ID" value="MFF3671210.1"/>
    <property type="molecule type" value="Genomic_DNA"/>
</dbReference>
<feature type="compositionally biased region" description="Low complexity" evidence="2">
    <location>
        <begin position="294"/>
        <end position="322"/>
    </location>
</feature>
<keyword evidence="5" id="KW-1185">Reference proteome</keyword>
<proteinExistence type="inferred from homology"/>
<dbReference type="InterPro" id="IPR003615">
    <property type="entry name" value="HNH_nuc"/>
</dbReference>
<dbReference type="SMART" id="SM00507">
    <property type="entry name" value="HNHc"/>
    <property type="match status" value="1"/>
</dbReference>
<dbReference type="InterPro" id="IPR002711">
    <property type="entry name" value="HNH"/>
</dbReference>
<evidence type="ECO:0000259" key="3">
    <source>
        <dbReference type="SMART" id="SM00507"/>
    </source>
</evidence>
<feature type="compositionally biased region" description="Low complexity" evidence="2">
    <location>
        <begin position="490"/>
        <end position="517"/>
    </location>
</feature>
<dbReference type="InterPro" id="IPR003870">
    <property type="entry name" value="DUF222"/>
</dbReference>
<reference evidence="4 5" key="1">
    <citation type="submission" date="2024-10" db="EMBL/GenBank/DDBJ databases">
        <title>The Natural Products Discovery Center: Release of the First 8490 Sequenced Strains for Exploring Actinobacteria Biosynthetic Diversity.</title>
        <authorList>
            <person name="Kalkreuter E."/>
            <person name="Kautsar S.A."/>
            <person name="Yang D."/>
            <person name="Bader C.D."/>
            <person name="Teijaro C.N."/>
            <person name="Fluegel L."/>
            <person name="Davis C.M."/>
            <person name="Simpson J.R."/>
            <person name="Lauterbach L."/>
            <person name="Steele A.D."/>
            <person name="Gui C."/>
            <person name="Meng S."/>
            <person name="Li G."/>
            <person name="Viehrig K."/>
            <person name="Ye F."/>
            <person name="Su P."/>
            <person name="Kiefer A.F."/>
            <person name="Nichols A."/>
            <person name="Cepeda A.J."/>
            <person name="Yan W."/>
            <person name="Fan B."/>
            <person name="Jiang Y."/>
            <person name="Adhikari A."/>
            <person name="Zheng C.-J."/>
            <person name="Schuster L."/>
            <person name="Cowan T.M."/>
            <person name="Smanski M.J."/>
            <person name="Chevrette M.G."/>
            <person name="De Carvalho L.P.S."/>
            <person name="Shen B."/>
        </authorList>
    </citation>
    <scope>NUCLEOTIDE SEQUENCE [LARGE SCALE GENOMIC DNA]</scope>
    <source>
        <strain evidence="4 5">NPDC002173</strain>
    </source>
</reference>
<evidence type="ECO:0000256" key="1">
    <source>
        <dbReference type="ARBA" id="ARBA00023450"/>
    </source>
</evidence>
<feature type="region of interest" description="Disordered" evidence="2">
    <location>
        <begin position="294"/>
        <end position="389"/>
    </location>
</feature>
<feature type="compositionally biased region" description="Gly residues" evidence="2">
    <location>
        <begin position="363"/>
        <end position="373"/>
    </location>
</feature>
<feature type="compositionally biased region" description="Basic and acidic residues" evidence="2">
    <location>
        <begin position="524"/>
        <end position="541"/>
    </location>
</feature>
<feature type="region of interest" description="Disordered" evidence="2">
    <location>
        <begin position="260"/>
        <end position="282"/>
    </location>
</feature>
<comment type="caution">
    <text evidence="4">The sequence shown here is derived from an EMBL/GenBank/DDBJ whole genome shotgun (WGS) entry which is preliminary data.</text>
</comment>